<keyword evidence="1" id="KW-0732">Signal</keyword>
<dbReference type="AlphaFoldDB" id="A0A0C3EP25"/>
<dbReference type="HOGENOM" id="CLU_2543928_0_0_1"/>
<sequence>MTSLALWYLFHHAWIELSVAHNGALFHRETSLTESPKPRNMIANPVLGPTPMGSLRNTKLTPIMAIPPKSQAVIFLTSDHWRI</sequence>
<dbReference type="EMBL" id="KN822005">
    <property type="protein sequence ID" value="KIM69934.1"/>
    <property type="molecule type" value="Genomic_DNA"/>
</dbReference>
<dbReference type="Proteomes" id="UP000053989">
    <property type="component" value="Unassembled WGS sequence"/>
</dbReference>
<protein>
    <recommendedName>
        <fullName evidence="4">Secreted protein</fullName>
    </recommendedName>
</protein>
<dbReference type="InParanoid" id="A0A0C3EP25"/>
<reference evidence="3" key="2">
    <citation type="submission" date="2015-01" db="EMBL/GenBank/DDBJ databases">
        <title>Evolutionary Origins and Diversification of the Mycorrhizal Mutualists.</title>
        <authorList>
            <consortium name="DOE Joint Genome Institute"/>
            <consortium name="Mycorrhizal Genomics Consortium"/>
            <person name="Kohler A."/>
            <person name="Kuo A."/>
            <person name="Nagy L.G."/>
            <person name="Floudas D."/>
            <person name="Copeland A."/>
            <person name="Barry K.W."/>
            <person name="Cichocki N."/>
            <person name="Veneault-Fourrey C."/>
            <person name="LaButti K."/>
            <person name="Lindquist E.A."/>
            <person name="Lipzen A."/>
            <person name="Lundell T."/>
            <person name="Morin E."/>
            <person name="Murat C."/>
            <person name="Riley R."/>
            <person name="Ohm R."/>
            <person name="Sun H."/>
            <person name="Tunlid A."/>
            <person name="Henrissat B."/>
            <person name="Grigoriev I.V."/>
            <person name="Hibbett D.S."/>
            <person name="Martin F."/>
        </authorList>
    </citation>
    <scope>NUCLEOTIDE SEQUENCE [LARGE SCALE GENOMIC DNA]</scope>
    <source>
        <strain evidence="3">Foug A</strain>
    </source>
</reference>
<keyword evidence="3" id="KW-1185">Reference proteome</keyword>
<reference evidence="2 3" key="1">
    <citation type="submission" date="2014-04" db="EMBL/GenBank/DDBJ databases">
        <authorList>
            <consortium name="DOE Joint Genome Institute"/>
            <person name="Kuo A."/>
            <person name="Kohler A."/>
            <person name="Nagy L.G."/>
            <person name="Floudas D."/>
            <person name="Copeland A."/>
            <person name="Barry K.W."/>
            <person name="Cichocki N."/>
            <person name="Veneault-Fourrey C."/>
            <person name="LaButti K."/>
            <person name="Lindquist E.A."/>
            <person name="Lipzen A."/>
            <person name="Lundell T."/>
            <person name="Morin E."/>
            <person name="Murat C."/>
            <person name="Sun H."/>
            <person name="Tunlid A."/>
            <person name="Henrissat B."/>
            <person name="Grigoriev I.V."/>
            <person name="Hibbett D.S."/>
            <person name="Martin F."/>
            <person name="Nordberg H.P."/>
            <person name="Cantor M.N."/>
            <person name="Hua S.X."/>
        </authorList>
    </citation>
    <scope>NUCLEOTIDE SEQUENCE [LARGE SCALE GENOMIC DNA]</scope>
    <source>
        <strain evidence="2 3">Foug A</strain>
    </source>
</reference>
<evidence type="ECO:0000313" key="2">
    <source>
        <dbReference type="EMBL" id="KIM69934.1"/>
    </source>
</evidence>
<evidence type="ECO:0000313" key="3">
    <source>
        <dbReference type="Proteomes" id="UP000053989"/>
    </source>
</evidence>
<organism evidence="2 3">
    <name type="scientific">Scleroderma citrinum Foug A</name>
    <dbReference type="NCBI Taxonomy" id="1036808"/>
    <lineage>
        <taxon>Eukaryota</taxon>
        <taxon>Fungi</taxon>
        <taxon>Dikarya</taxon>
        <taxon>Basidiomycota</taxon>
        <taxon>Agaricomycotina</taxon>
        <taxon>Agaricomycetes</taxon>
        <taxon>Agaricomycetidae</taxon>
        <taxon>Boletales</taxon>
        <taxon>Sclerodermatineae</taxon>
        <taxon>Sclerodermataceae</taxon>
        <taxon>Scleroderma</taxon>
    </lineage>
</organism>
<feature type="signal peptide" evidence="1">
    <location>
        <begin position="1"/>
        <end position="20"/>
    </location>
</feature>
<feature type="chain" id="PRO_5002174313" description="Secreted protein" evidence="1">
    <location>
        <begin position="21"/>
        <end position="83"/>
    </location>
</feature>
<gene>
    <name evidence="2" type="ORF">SCLCIDRAFT_493039</name>
</gene>
<proteinExistence type="predicted"/>
<name>A0A0C3EP25_9AGAM</name>
<evidence type="ECO:0000256" key="1">
    <source>
        <dbReference type="SAM" id="SignalP"/>
    </source>
</evidence>
<accession>A0A0C3EP25</accession>
<evidence type="ECO:0008006" key="4">
    <source>
        <dbReference type="Google" id="ProtNLM"/>
    </source>
</evidence>